<dbReference type="EMBL" id="JBBNAG010000001">
    <property type="protein sequence ID" value="KAK9165740.1"/>
    <property type="molecule type" value="Genomic_DNA"/>
</dbReference>
<dbReference type="AlphaFoldDB" id="A0AAP0L839"/>
<dbReference type="Proteomes" id="UP001419268">
    <property type="component" value="Unassembled WGS sequence"/>
</dbReference>
<comment type="caution">
    <text evidence="1">The sequence shown here is derived from an EMBL/GenBank/DDBJ whole genome shotgun (WGS) entry which is preliminary data.</text>
</comment>
<organism evidence="1 2">
    <name type="scientific">Stephania cephalantha</name>
    <dbReference type="NCBI Taxonomy" id="152367"/>
    <lineage>
        <taxon>Eukaryota</taxon>
        <taxon>Viridiplantae</taxon>
        <taxon>Streptophyta</taxon>
        <taxon>Embryophyta</taxon>
        <taxon>Tracheophyta</taxon>
        <taxon>Spermatophyta</taxon>
        <taxon>Magnoliopsida</taxon>
        <taxon>Ranunculales</taxon>
        <taxon>Menispermaceae</taxon>
        <taxon>Menispermoideae</taxon>
        <taxon>Cissampelideae</taxon>
        <taxon>Stephania</taxon>
    </lineage>
</organism>
<evidence type="ECO:0000313" key="1">
    <source>
        <dbReference type="EMBL" id="KAK9165740.1"/>
    </source>
</evidence>
<reference evidence="1 2" key="1">
    <citation type="submission" date="2024-01" db="EMBL/GenBank/DDBJ databases">
        <title>Genome assemblies of Stephania.</title>
        <authorList>
            <person name="Yang L."/>
        </authorList>
    </citation>
    <scope>NUCLEOTIDE SEQUENCE [LARGE SCALE GENOMIC DNA]</scope>
    <source>
        <strain evidence="1">JXDWG</strain>
        <tissue evidence="1">Leaf</tissue>
    </source>
</reference>
<keyword evidence="2" id="KW-1185">Reference proteome</keyword>
<accession>A0AAP0L839</accession>
<name>A0AAP0L839_9MAGN</name>
<evidence type="ECO:0000313" key="2">
    <source>
        <dbReference type="Proteomes" id="UP001419268"/>
    </source>
</evidence>
<sequence length="87" mass="10084">MGRMEIECNDEEELRYASGKEVMNSDFLVLNQIVPLHFVLSGRMPPKRNGMKLLEWQKLWKGMEGSMWTTTGIIRGSELYCSIEETL</sequence>
<proteinExistence type="predicted"/>
<protein>
    <submittedName>
        <fullName evidence="1">Uncharacterized protein</fullName>
    </submittedName>
</protein>
<gene>
    <name evidence="1" type="ORF">Scep_000931</name>
</gene>